<evidence type="ECO:0000313" key="3">
    <source>
        <dbReference type="Proteomes" id="UP001431209"/>
    </source>
</evidence>
<evidence type="ECO:0000256" key="1">
    <source>
        <dbReference type="SAM" id="MobiDB-lite"/>
    </source>
</evidence>
<proteinExistence type="predicted"/>
<accession>A0AAW2YNX5</accession>
<name>A0AAW2YNX5_9EUKA</name>
<gene>
    <name evidence="2" type="ORF">AKO1_007943</name>
</gene>
<evidence type="ECO:0000313" key="2">
    <source>
        <dbReference type="EMBL" id="KAL0479073.1"/>
    </source>
</evidence>
<dbReference type="AlphaFoldDB" id="A0AAW2YNX5"/>
<dbReference type="Proteomes" id="UP001431209">
    <property type="component" value="Unassembled WGS sequence"/>
</dbReference>
<protein>
    <submittedName>
        <fullName evidence="2">Uncharacterized protein</fullName>
    </submittedName>
</protein>
<feature type="compositionally biased region" description="Low complexity" evidence="1">
    <location>
        <begin position="66"/>
        <end position="85"/>
    </location>
</feature>
<comment type="caution">
    <text evidence="2">The sequence shown here is derived from an EMBL/GenBank/DDBJ whole genome shotgun (WGS) entry which is preliminary data.</text>
</comment>
<feature type="region of interest" description="Disordered" evidence="1">
    <location>
        <begin position="49"/>
        <end position="85"/>
    </location>
</feature>
<reference evidence="2 3" key="1">
    <citation type="submission" date="2024-03" db="EMBL/GenBank/DDBJ databases">
        <title>The Acrasis kona genome and developmental transcriptomes reveal deep origins of eukaryotic multicellular pathways.</title>
        <authorList>
            <person name="Sheikh S."/>
            <person name="Fu C.-J."/>
            <person name="Brown M.W."/>
            <person name="Baldauf S.L."/>
        </authorList>
    </citation>
    <scope>NUCLEOTIDE SEQUENCE [LARGE SCALE GENOMIC DNA]</scope>
    <source>
        <strain evidence="2 3">ATCC MYA-3509</strain>
    </source>
</reference>
<dbReference type="EMBL" id="JAOPGA020000496">
    <property type="protein sequence ID" value="KAL0479073.1"/>
    <property type="molecule type" value="Genomic_DNA"/>
</dbReference>
<sequence>MDPIARPKVLPHSLLKVPTNIGRFQGNSPNATLSPISDKLWKQKHPLNYQKKAPGSTLNNEKPLRTSNLNTVQTTSVTTTVQPRQ</sequence>
<organism evidence="2 3">
    <name type="scientific">Acrasis kona</name>
    <dbReference type="NCBI Taxonomy" id="1008807"/>
    <lineage>
        <taxon>Eukaryota</taxon>
        <taxon>Discoba</taxon>
        <taxon>Heterolobosea</taxon>
        <taxon>Tetramitia</taxon>
        <taxon>Eutetramitia</taxon>
        <taxon>Acrasidae</taxon>
        <taxon>Acrasis</taxon>
    </lineage>
</organism>
<keyword evidence="3" id="KW-1185">Reference proteome</keyword>